<evidence type="ECO:0000256" key="1">
    <source>
        <dbReference type="ARBA" id="ARBA00011028"/>
    </source>
</evidence>
<evidence type="ECO:0000313" key="8">
    <source>
        <dbReference type="Proteomes" id="UP001607157"/>
    </source>
</evidence>
<keyword evidence="5" id="KW-0864">Zinc transport</keyword>
<dbReference type="SUPFAM" id="SSF53807">
    <property type="entry name" value="Helical backbone' metal receptor"/>
    <property type="match status" value="1"/>
</dbReference>
<gene>
    <name evidence="7" type="ORF">ACGRVM_01445</name>
</gene>
<organism evidence="7 8">
    <name type="scientific">Roseovarius aquimarinus</name>
    <dbReference type="NCBI Taxonomy" id="1229156"/>
    <lineage>
        <taxon>Bacteria</taxon>
        <taxon>Pseudomonadati</taxon>
        <taxon>Pseudomonadota</taxon>
        <taxon>Alphaproteobacteria</taxon>
        <taxon>Rhodobacterales</taxon>
        <taxon>Roseobacteraceae</taxon>
        <taxon>Roseovarius</taxon>
    </lineage>
</organism>
<keyword evidence="3" id="KW-0813">Transport</keyword>
<evidence type="ECO:0000256" key="6">
    <source>
        <dbReference type="SAM" id="MobiDB-lite"/>
    </source>
</evidence>
<protein>
    <recommendedName>
        <fullName evidence="2">High-affinity zinc uptake system protein ZnuA</fullName>
    </recommendedName>
</protein>
<feature type="region of interest" description="Disordered" evidence="6">
    <location>
        <begin position="122"/>
        <end position="213"/>
    </location>
</feature>
<evidence type="ECO:0000256" key="5">
    <source>
        <dbReference type="ARBA" id="ARBA00022906"/>
    </source>
</evidence>
<dbReference type="InterPro" id="IPR006127">
    <property type="entry name" value="ZnuA-like"/>
</dbReference>
<dbReference type="Gene3D" id="3.40.50.1980">
    <property type="entry name" value="Nitrogenase molybdenum iron protein domain"/>
    <property type="match status" value="3"/>
</dbReference>
<reference evidence="7 8" key="1">
    <citation type="submission" date="2024-10" db="EMBL/GenBank/DDBJ databases">
        <authorList>
            <person name="Yang X.-N."/>
        </authorList>
    </citation>
    <scope>NUCLEOTIDE SEQUENCE [LARGE SCALE GENOMIC DNA]</scope>
    <source>
        <strain evidence="7 8">CAU 1059</strain>
    </source>
</reference>
<keyword evidence="5" id="KW-0862">Zinc</keyword>
<dbReference type="PANTHER" id="PTHR42953:SF3">
    <property type="entry name" value="HIGH-AFFINITY ZINC UPTAKE SYSTEM PROTEIN ZNUA"/>
    <property type="match status" value="1"/>
</dbReference>
<dbReference type="RefSeq" id="WP_394624013.1">
    <property type="nucleotide sequence ID" value="NZ_JBIHMM010000001.1"/>
</dbReference>
<evidence type="ECO:0000256" key="2">
    <source>
        <dbReference type="ARBA" id="ARBA00015915"/>
    </source>
</evidence>
<dbReference type="InterPro" id="IPR050492">
    <property type="entry name" value="Bact_metal-bind_prot9"/>
</dbReference>
<sequence>MLRTCLVGTFAFSASVQAGHSEVPRVATDIAPVTGLVARVMEGVPGAEPVGQVVRAGASPHGYAMRPSEAAFLEQADAVFWIGETLTPWLDGSIETLAPDARVVGLLDADVTEVMEFREGARFDHDGHGHGDEGHGHDHDEHAKDEHDHDHDEHAKDEHDHGHDEHAKDEHDHGDEEHAKDEHDHGHDEQAKEEGHGHEGHDHDHSGVDPHAWLDPDNGRAWLDVIAAELSRLDPANAEIYEANAAAGKEEITAAEADVRAMLEPRSGARFVVFHDAYHYFEHHFGFPAAGAIADGDAADPGPARLEEIRNLIADIGATCALAEPSHNPGFVETVTDGTGARIGMVDPLGFEIEMGPGYYPALLRDMAERLAECTS</sequence>
<evidence type="ECO:0000256" key="4">
    <source>
        <dbReference type="ARBA" id="ARBA00022729"/>
    </source>
</evidence>
<dbReference type="EMBL" id="JBIHMM010000001">
    <property type="protein sequence ID" value="MFH0252544.1"/>
    <property type="molecule type" value="Genomic_DNA"/>
</dbReference>
<keyword evidence="8" id="KW-1185">Reference proteome</keyword>
<evidence type="ECO:0000313" key="7">
    <source>
        <dbReference type="EMBL" id="MFH0252544.1"/>
    </source>
</evidence>
<name>A0ABW7I3W4_9RHOB</name>
<dbReference type="PANTHER" id="PTHR42953">
    <property type="entry name" value="HIGH-AFFINITY ZINC UPTAKE SYSTEM PROTEIN ZNUA-RELATED"/>
    <property type="match status" value="1"/>
</dbReference>
<keyword evidence="4" id="KW-0732">Signal</keyword>
<comment type="similarity">
    <text evidence="1">Belongs to the bacterial solute-binding protein 9 family.</text>
</comment>
<proteinExistence type="inferred from homology"/>
<accession>A0ABW7I3W4</accession>
<comment type="caution">
    <text evidence="7">The sequence shown here is derived from an EMBL/GenBank/DDBJ whole genome shotgun (WGS) entry which is preliminary data.</text>
</comment>
<evidence type="ECO:0000256" key="3">
    <source>
        <dbReference type="ARBA" id="ARBA00022448"/>
    </source>
</evidence>
<keyword evidence="5" id="KW-0406">Ion transport</keyword>
<dbReference type="Pfam" id="PF01297">
    <property type="entry name" value="ZnuA"/>
    <property type="match status" value="1"/>
</dbReference>
<dbReference type="Proteomes" id="UP001607157">
    <property type="component" value="Unassembled WGS sequence"/>
</dbReference>